<comment type="caution">
    <text evidence="2">The sequence shown here is derived from an EMBL/GenBank/DDBJ whole genome shotgun (WGS) entry which is preliminary data.</text>
</comment>
<dbReference type="Proteomes" id="UP000717585">
    <property type="component" value="Unassembled WGS sequence"/>
</dbReference>
<dbReference type="Gene3D" id="2.60.40.640">
    <property type="match status" value="2"/>
</dbReference>
<protein>
    <submittedName>
        <fullName evidence="2">Down Syndrome Critical Region 3 (DSCR3)</fullName>
    </submittedName>
</protein>
<dbReference type="InterPro" id="IPR014752">
    <property type="entry name" value="Arrestin-like_C"/>
</dbReference>
<evidence type="ECO:0000256" key="1">
    <source>
        <dbReference type="ARBA" id="ARBA00009100"/>
    </source>
</evidence>
<sequence>MAQRQGKSSFDITLDRPDAIYRVGDVVTGCVTINISSGSLMHKGLHLIATGRIAIRNMDSPDEDLVEVSPSYKTVDILSYEGVLITEGELKPGKNTIKFEIPTKALEGNELYETYRGVWVSVSYFVEARLHLLGSEPFVQKTSFIIEVPTKRTDLEPKPLSFEVKRDSLPASATIGDFSISGRLDSIVCPLNRPLTGHIIVHESEDPIQSIELQLVRDESVDGVPKSERSEIQNLQAAIGDVCRGVPIPLYMDFPRKFCAPTMKTNRFKVGFEVVIAVLLESGHMLTERIPIKTFRPSGLDI</sequence>
<dbReference type="AlphaFoldDB" id="A0A8J6ARZ2"/>
<keyword evidence="3" id="KW-1185">Reference proteome</keyword>
<evidence type="ECO:0000313" key="3">
    <source>
        <dbReference type="Proteomes" id="UP000717585"/>
    </source>
</evidence>
<evidence type="ECO:0000313" key="2">
    <source>
        <dbReference type="EMBL" id="KAG9392866.1"/>
    </source>
</evidence>
<reference evidence="2" key="1">
    <citation type="submission" date="2021-05" db="EMBL/GenBank/DDBJ databases">
        <title>A free-living protist that lacks canonical eukaryotic 1 DNA replication and segregation systems.</title>
        <authorList>
            <person name="Salas-Leiva D.E."/>
            <person name="Tromer E.C."/>
            <person name="Curtis B.A."/>
            <person name="Jerlstrom-Hultqvist J."/>
            <person name="Kolisko M."/>
            <person name="Yi Z."/>
            <person name="Salas-Leiva J.S."/>
            <person name="Gallot-Lavallee L."/>
            <person name="Kops G.J.P.L."/>
            <person name="Archibald J.M."/>
            <person name="Simpson A.G.B."/>
            <person name="Roger A.J."/>
        </authorList>
    </citation>
    <scope>NUCLEOTIDE SEQUENCE</scope>
    <source>
        <strain evidence="2">BICM</strain>
    </source>
</reference>
<name>A0A8J6ARZ2_9EUKA</name>
<dbReference type="OrthoDB" id="10263384at2759"/>
<organism evidence="2 3">
    <name type="scientific">Carpediemonas membranifera</name>
    <dbReference type="NCBI Taxonomy" id="201153"/>
    <lineage>
        <taxon>Eukaryota</taxon>
        <taxon>Metamonada</taxon>
        <taxon>Carpediemonas-like organisms</taxon>
        <taxon>Carpediemonas</taxon>
    </lineage>
</organism>
<dbReference type="InterPro" id="IPR028934">
    <property type="entry name" value="Vps26-related"/>
</dbReference>
<dbReference type="Pfam" id="PF03643">
    <property type="entry name" value="Vps26"/>
    <property type="match status" value="1"/>
</dbReference>
<gene>
    <name evidence="2" type="ORF">J8273_5799</name>
</gene>
<dbReference type="GO" id="GO:0006886">
    <property type="term" value="P:intracellular protein transport"/>
    <property type="evidence" value="ECO:0007669"/>
    <property type="project" value="InterPro"/>
</dbReference>
<dbReference type="PANTHER" id="PTHR12233">
    <property type="entry name" value="VACUOLAR PROTEIN SORTING 26 RELATED"/>
    <property type="match status" value="1"/>
</dbReference>
<comment type="similarity">
    <text evidence="1">Belongs to the VPS26 family.</text>
</comment>
<proteinExistence type="inferred from homology"/>
<dbReference type="EMBL" id="JAHDYR010000031">
    <property type="protein sequence ID" value="KAG9392866.1"/>
    <property type="molecule type" value="Genomic_DNA"/>
</dbReference>
<accession>A0A8J6ARZ2</accession>